<dbReference type="RefSeq" id="WP_272179825.1">
    <property type="nucleotide sequence ID" value="NZ_JAQOMS010000002.1"/>
</dbReference>
<keyword evidence="4 6" id="KW-1133">Transmembrane helix</keyword>
<feature type="transmembrane region" description="Helical" evidence="6">
    <location>
        <begin position="119"/>
        <end position="140"/>
    </location>
</feature>
<gene>
    <name evidence="8" type="ORF">PN838_03920</name>
</gene>
<name>A0ABT5FAQ0_9GAMM</name>
<feature type="transmembrane region" description="Helical" evidence="6">
    <location>
        <begin position="264"/>
        <end position="284"/>
    </location>
</feature>
<proteinExistence type="inferred from homology"/>
<dbReference type="EMBL" id="JAQOMS010000002">
    <property type="protein sequence ID" value="MDC2888114.1"/>
    <property type="molecule type" value="Genomic_DNA"/>
</dbReference>
<dbReference type="PANTHER" id="PTHR32322:SF2">
    <property type="entry name" value="EAMA DOMAIN-CONTAINING PROTEIN"/>
    <property type="match status" value="1"/>
</dbReference>
<feature type="transmembrane region" description="Helical" evidence="6">
    <location>
        <begin position="34"/>
        <end position="53"/>
    </location>
</feature>
<evidence type="ECO:0000313" key="8">
    <source>
        <dbReference type="EMBL" id="MDC2888114.1"/>
    </source>
</evidence>
<evidence type="ECO:0000256" key="4">
    <source>
        <dbReference type="ARBA" id="ARBA00022989"/>
    </source>
</evidence>
<evidence type="ECO:0000256" key="5">
    <source>
        <dbReference type="ARBA" id="ARBA00023136"/>
    </source>
</evidence>
<dbReference type="Proteomes" id="UP001528411">
    <property type="component" value="Unassembled WGS sequence"/>
</dbReference>
<keyword evidence="5 6" id="KW-0472">Membrane</keyword>
<organism evidence="8 9">
    <name type="scientific">Psychrosphaera algicola</name>
    <dbReference type="NCBI Taxonomy" id="3023714"/>
    <lineage>
        <taxon>Bacteria</taxon>
        <taxon>Pseudomonadati</taxon>
        <taxon>Pseudomonadota</taxon>
        <taxon>Gammaproteobacteria</taxon>
        <taxon>Alteromonadales</taxon>
        <taxon>Pseudoalteromonadaceae</taxon>
        <taxon>Psychrosphaera</taxon>
    </lineage>
</organism>
<evidence type="ECO:0000256" key="6">
    <source>
        <dbReference type="SAM" id="Phobius"/>
    </source>
</evidence>
<comment type="caution">
    <text evidence="8">The sequence shown here is derived from an EMBL/GenBank/DDBJ whole genome shotgun (WGS) entry which is preliminary data.</text>
</comment>
<sequence length="304" mass="33122">MPVSAAFVLVIIIWSTTPLGIVWSSESIPPTLSLFMRMAIAVVLGLPLMKLLGIKLDWRPKAIRVYLYSSLSLAIGMLFCYLAARHISSGLMSLSFGIAPILSGLFAQQILNEARFTPIKMIALTIALGGLTLVCMDNLSVGESSLIGFACISVGVIMFSLSGVLVKSVDIDLHPLSTTMGSLILSMPMFVLFWYVMDGQINYEQWQPKAIAAVIYLGIFASLIGFLAYFYVLKNLLASSVALIVMVTPVVSTGLGVWLNDERFSMGLVIGGLFVIVGLGFFQFGDKWFRRNKSFAPLPISKNL</sequence>
<feature type="domain" description="EamA" evidence="7">
    <location>
        <begin position="147"/>
        <end position="280"/>
    </location>
</feature>
<dbReference type="InterPro" id="IPR037185">
    <property type="entry name" value="EmrE-like"/>
</dbReference>
<dbReference type="SUPFAM" id="SSF103481">
    <property type="entry name" value="Multidrug resistance efflux transporter EmrE"/>
    <property type="match status" value="2"/>
</dbReference>
<feature type="domain" description="EamA" evidence="7">
    <location>
        <begin position="7"/>
        <end position="134"/>
    </location>
</feature>
<evidence type="ECO:0000256" key="3">
    <source>
        <dbReference type="ARBA" id="ARBA00022692"/>
    </source>
</evidence>
<comment type="similarity">
    <text evidence="2">Belongs to the EamA transporter family.</text>
</comment>
<evidence type="ECO:0000259" key="7">
    <source>
        <dbReference type="Pfam" id="PF00892"/>
    </source>
</evidence>
<dbReference type="PANTHER" id="PTHR32322">
    <property type="entry name" value="INNER MEMBRANE TRANSPORTER"/>
    <property type="match status" value="1"/>
</dbReference>
<dbReference type="InterPro" id="IPR050638">
    <property type="entry name" value="AA-Vitamin_Transporters"/>
</dbReference>
<evidence type="ECO:0000313" key="9">
    <source>
        <dbReference type="Proteomes" id="UP001528411"/>
    </source>
</evidence>
<feature type="transmembrane region" description="Helical" evidence="6">
    <location>
        <begin position="236"/>
        <end position="258"/>
    </location>
</feature>
<evidence type="ECO:0000256" key="2">
    <source>
        <dbReference type="ARBA" id="ARBA00007362"/>
    </source>
</evidence>
<accession>A0ABT5FAQ0</accession>
<comment type="subcellular location">
    <subcellularLocation>
        <location evidence="1">Membrane</location>
        <topology evidence="1">Multi-pass membrane protein</topology>
    </subcellularLocation>
</comment>
<dbReference type="InterPro" id="IPR000620">
    <property type="entry name" value="EamA_dom"/>
</dbReference>
<evidence type="ECO:0000256" key="1">
    <source>
        <dbReference type="ARBA" id="ARBA00004141"/>
    </source>
</evidence>
<feature type="transmembrane region" description="Helical" evidence="6">
    <location>
        <begin position="90"/>
        <end position="107"/>
    </location>
</feature>
<feature type="transmembrane region" description="Helical" evidence="6">
    <location>
        <begin position="146"/>
        <end position="166"/>
    </location>
</feature>
<reference evidence="8 9" key="1">
    <citation type="submission" date="2023-01" db="EMBL/GenBank/DDBJ databases">
        <title>Psychrosphaera sp. nov., isolated from marine algae.</title>
        <authorList>
            <person name="Bayburt H."/>
            <person name="Choi B.J."/>
            <person name="Kim J.M."/>
            <person name="Choi D.G."/>
            <person name="Jeon C.O."/>
        </authorList>
    </citation>
    <scope>NUCLEOTIDE SEQUENCE [LARGE SCALE GENOMIC DNA]</scope>
    <source>
        <strain evidence="8 9">G1-22</strain>
    </source>
</reference>
<feature type="transmembrane region" description="Helical" evidence="6">
    <location>
        <begin position="178"/>
        <end position="197"/>
    </location>
</feature>
<keyword evidence="3 6" id="KW-0812">Transmembrane</keyword>
<keyword evidence="9" id="KW-1185">Reference proteome</keyword>
<dbReference type="Pfam" id="PF00892">
    <property type="entry name" value="EamA"/>
    <property type="match status" value="2"/>
</dbReference>
<feature type="transmembrane region" description="Helical" evidence="6">
    <location>
        <begin position="65"/>
        <end position="84"/>
    </location>
</feature>
<protein>
    <submittedName>
        <fullName evidence="8">EamA family transporter</fullName>
    </submittedName>
</protein>
<feature type="transmembrane region" description="Helical" evidence="6">
    <location>
        <begin position="209"/>
        <end position="229"/>
    </location>
</feature>